<dbReference type="EMBL" id="JASSZA010000008">
    <property type="protein sequence ID" value="KAK2104910.1"/>
    <property type="molecule type" value="Genomic_DNA"/>
</dbReference>
<dbReference type="Proteomes" id="UP001266305">
    <property type="component" value="Unassembled WGS sequence"/>
</dbReference>
<dbReference type="SUPFAM" id="SSF47954">
    <property type="entry name" value="Cyclin-like"/>
    <property type="match status" value="1"/>
</dbReference>
<evidence type="ECO:0000313" key="2">
    <source>
        <dbReference type="Proteomes" id="UP001266305"/>
    </source>
</evidence>
<gene>
    <name evidence="1" type="ORF">P7K49_018766</name>
</gene>
<protein>
    <submittedName>
        <fullName evidence="1">Uncharacterized protein</fullName>
    </submittedName>
</protein>
<proteinExistence type="predicted"/>
<dbReference type="Gene3D" id="1.10.472.10">
    <property type="entry name" value="Cyclin-like"/>
    <property type="match status" value="1"/>
</dbReference>
<dbReference type="InterPro" id="IPR036915">
    <property type="entry name" value="Cyclin-like_sf"/>
</dbReference>
<reference evidence="1 2" key="1">
    <citation type="submission" date="2023-05" db="EMBL/GenBank/DDBJ databases">
        <title>B98-5 Cell Line De Novo Hybrid Assembly: An Optical Mapping Approach.</title>
        <authorList>
            <person name="Kananen K."/>
            <person name="Auerbach J.A."/>
            <person name="Kautto E."/>
            <person name="Blachly J.S."/>
        </authorList>
    </citation>
    <scope>NUCLEOTIDE SEQUENCE [LARGE SCALE GENOMIC DNA]</scope>
    <source>
        <strain evidence="1">B95-8</strain>
        <tissue evidence="1">Cell line</tissue>
    </source>
</reference>
<organism evidence="1 2">
    <name type="scientific">Saguinus oedipus</name>
    <name type="common">Cotton-top tamarin</name>
    <name type="synonym">Oedipomidas oedipus</name>
    <dbReference type="NCBI Taxonomy" id="9490"/>
    <lineage>
        <taxon>Eukaryota</taxon>
        <taxon>Metazoa</taxon>
        <taxon>Chordata</taxon>
        <taxon>Craniata</taxon>
        <taxon>Vertebrata</taxon>
        <taxon>Euteleostomi</taxon>
        <taxon>Mammalia</taxon>
        <taxon>Eutheria</taxon>
        <taxon>Euarchontoglires</taxon>
        <taxon>Primates</taxon>
        <taxon>Haplorrhini</taxon>
        <taxon>Platyrrhini</taxon>
        <taxon>Cebidae</taxon>
        <taxon>Callitrichinae</taxon>
        <taxon>Saguinus</taxon>
    </lineage>
</organism>
<evidence type="ECO:0000313" key="1">
    <source>
        <dbReference type="EMBL" id="KAK2104910.1"/>
    </source>
</evidence>
<accession>A0ABQ9V778</accession>
<sequence length="104" mass="11644">MTALRLLQRMKRDWMHTGRRPSGLCGAGPVPASLHSANSRILPEHRFHLHTWSPRLNWRFWARCGLGEPVSAASSGLSPFPPSLALHPQTPSSYHNLCFPHKSS</sequence>
<name>A0ABQ9V778_SAGOE</name>
<keyword evidence="2" id="KW-1185">Reference proteome</keyword>
<comment type="caution">
    <text evidence="1">The sequence shown here is derived from an EMBL/GenBank/DDBJ whole genome shotgun (WGS) entry which is preliminary data.</text>
</comment>